<reference evidence="1" key="1">
    <citation type="submission" date="2022-07" db="EMBL/GenBank/DDBJ databases">
        <title>Phylogenomic reconstructions and comparative analyses of Kickxellomycotina fungi.</title>
        <authorList>
            <person name="Reynolds N.K."/>
            <person name="Stajich J.E."/>
            <person name="Barry K."/>
            <person name="Grigoriev I.V."/>
            <person name="Crous P."/>
            <person name="Smith M.E."/>
        </authorList>
    </citation>
    <scope>NUCLEOTIDE SEQUENCE</scope>
    <source>
        <strain evidence="1">Benny 63K</strain>
    </source>
</reference>
<comment type="caution">
    <text evidence="1">The sequence shown here is derived from an EMBL/GenBank/DDBJ whole genome shotgun (WGS) entry which is preliminary data.</text>
</comment>
<proteinExistence type="predicted"/>
<keyword evidence="2" id="KW-1185">Reference proteome</keyword>
<organism evidence="1 2">
    <name type="scientific">Kickxella alabastrina</name>
    <dbReference type="NCBI Taxonomy" id="61397"/>
    <lineage>
        <taxon>Eukaryota</taxon>
        <taxon>Fungi</taxon>
        <taxon>Fungi incertae sedis</taxon>
        <taxon>Zoopagomycota</taxon>
        <taxon>Kickxellomycotina</taxon>
        <taxon>Kickxellomycetes</taxon>
        <taxon>Kickxellales</taxon>
        <taxon>Kickxellaceae</taxon>
        <taxon>Kickxella</taxon>
    </lineage>
</organism>
<evidence type="ECO:0000313" key="2">
    <source>
        <dbReference type="Proteomes" id="UP001150581"/>
    </source>
</evidence>
<evidence type="ECO:0000313" key="1">
    <source>
        <dbReference type="EMBL" id="KAJ1897729.1"/>
    </source>
</evidence>
<dbReference type="EMBL" id="JANBPG010000304">
    <property type="protein sequence ID" value="KAJ1897729.1"/>
    <property type="molecule type" value="Genomic_DNA"/>
</dbReference>
<accession>A0ACC1INF1</accession>
<gene>
    <name evidence="1" type="ORF">LPJ66_003194</name>
</gene>
<protein>
    <submittedName>
        <fullName evidence="1">Uncharacterized protein</fullName>
    </submittedName>
</protein>
<sequence length="215" mass="24170">MARNMAANLERSMDRTNKRHEMELADSVKTLTQESRKALQEAEASHARGLHVAKDWVQIVVNQAAKDKIEFQGEIIQIRDNIKNVKDKVAVAVNADPEVPALASNGSANTLVQSETVMGTTDTFSALLKHTYQNYAKRYYQSMDSSCTGAASANQKCRRNHKIIQFNLYLARAIFLSKHLMFELENATVDGLRVAELYILLDNNNGVDTLGRYFF</sequence>
<name>A0ACC1INF1_9FUNG</name>
<dbReference type="Proteomes" id="UP001150581">
    <property type="component" value="Unassembled WGS sequence"/>
</dbReference>